<evidence type="ECO:0000313" key="1">
    <source>
        <dbReference type="EMBL" id="KAF0888518.1"/>
    </source>
</evidence>
<keyword evidence="2" id="KW-1185">Reference proteome</keyword>
<reference evidence="1 2" key="1">
    <citation type="submission" date="2019-11" db="EMBL/GenBank/DDBJ databases">
        <title>Whole genome sequence of Oryza granulata.</title>
        <authorList>
            <person name="Li W."/>
        </authorList>
    </citation>
    <scope>NUCLEOTIDE SEQUENCE [LARGE SCALE GENOMIC DNA]</scope>
    <source>
        <strain evidence="2">cv. Menghai</strain>
        <tissue evidence="1">Leaf</tissue>
    </source>
</reference>
<proteinExistence type="predicted"/>
<dbReference type="Proteomes" id="UP000479710">
    <property type="component" value="Unassembled WGS sequence"/>
</dbReference>
<name>A0A6G1BKE0_9ORYZ</name>
<protein>
    <submittedName>
        <fullName evidence="1">Uncharacterized protein</fullName>
    </submittedName>
</protein>
<gene>
    <name evidence="1" type="ORF">E2562_014738</name>
</gene>
<evidence type="ECO:0000313" key="2">
    <source>
        <dbReference type="Proteomes" id="UP000479710"/>
    </source>
</evidence>
<organism evidence="1 2">
    <name type="scientific">Oryza meyeriana var. granulata</name>
    <dbReference type="NCBI Taxonomy" id="110450"/>
    <lineage>
        <taxon>Eukaryota</taxon>
        <taxon>Viridiplantae</taxon>
        <taxon>Streptophyta</taxon>
        <taxon>Embryophyta</taxon>
        <taxon>Tracheophyta</taxon>
        <taxon>Spermatophyta</taxon>
        <taxon>Magnoliopsida</taxon>
        <taxon>Liliopsida</taxon>
        <taxon>Poales</taxon>
        <taxon>Poaceae</taxon>
        <taxon>BOP clade</taxon>
        <taxon>Oryzoideae</taxon>
        <taxon>Oryzeae</taxon>
        <taxon>Oryzinae</taxon>
        <taxon>Oryza</taxon>
        <taxon>Oryza meyeriana</taxon>
    </lineage>
</organism>
<accession>A0A6G1BKE0</accession>
<dbReference type="EMBL" id="SPHZ02000012">
    <property type="protein sequence ID" value="KAF0888518.1"/>
    <property type="molecule type" value="Genomic_DNA"/>
</dbReference>
<dbReference type="AlphaFoldDB" id="A0A6G1BKE0"/>
<comment type="caution">
    <text evidence="1">The sequence shown here is derived from an EMBL/GenBank/DDBJ whole genome shotgun (WGS) entry which is preliminary data.</text>
</comment>
<sequence length="167" mass="17734">MVECGVSVGASTWNAVFAGCVHAGEGALAIGLLSEMVLAGGADVLRELHGFVMRNTEIVGFGPVDLNRLRVSLAVGYMRSCYVEYADRVFQDVGRQPRGPTLKPDVAIDSWFVGVDLFLGVIFVCCPSSRSAAHGNKASRLVLRPKSLGIDAARHGELATDSSNLNL</sequence>
<dbReference type="OrthoDB" id="185373at2759"/>